<dbReference type="SUPFAM" id="SSF57184">
    <property type="entry name" value="Growth factor receptor domain"/>
    <property type="match status" value="4"/>
</dbReference>
<reference evidence="1 2" key="1">
    <citation type="submission" date="2020-06" db="EMBL/GenBank/DDBJ databases">
        <authorList>
            <person name="Li R."/>
            <person name="Bekaert M."/>
        </authorList>
    </citation>
    <scope>NUCLEOTIDE SEQUENCE [LARGE SCALE GENOMIC DNA]</scope>
    <source>
        <strain evidence="2">wild</strain>
    </source>
</reference>
<organism evidence="1 2">
    <name type="scientific">Mytilus coruscus</name>
    <name type="common">Sea mussel</name>
    <dbReference type="NCBI Taxonomy" id="42192"/>
    <lineage>
        <taxon>Eukaryota</taxon>
        <taxon>Metazoa</taxon>
        <taxon>Spiralia</taxon>
        <taxon>Lophotrochozoa</taxon>
        <taxon>Mollusca</taxon>
        <taxon>Bivalvia</taxon>
        <taxon>Autobranchia</taxon>
        <taxon>Pteriomorphia</taxon>
        <taxon>Mytilida</taxon>
        <taxon>Mytiloidea</taxon>
        <taxon>Mytilidae</taxon>
        <taxon>Mytilinae</taxon>
        <taxon>Mytilus</taxon>
    </lineage>
</organism>
<dbReference type="OrthoDB" id="439917at2759"/>
<gene>
    <name evidence="1" type="ORF">MCOR_17689</name>
</gene>
<dbReference type="SMART" id="SM01411">
    <property type="entry name" value="Ephrin_rec_like"/>
    <property type="match status" value="14"/>
</dbReference>
<dbReference type="Proteomes" id="UP000507470">
    <property type="component" value="Unassembled WGS sequence"/>
</dbReference>
<dbReference type="EMBL" id="CACVKT020003120">
    <property type="protein sequence ID" value="CAC5381826.1"/>
    <property type="molecule type" value="Genomic_DNA"/>
</dbReference>
<dbReference type="PANTHER" id="PTHR46104">
    <property type="entry name" value="GENE 9195-RELATED-RELATED"/>
    <property type="match status" value="1"/>
</dbReference>
<dbReference type="InterPro" id="IPR009030">
    <property type="entry name" value="Growth_fac_rcpt_cys_sf"/>
</dbReference>
<dbReference type="AlphaFoldDB" id="A0A6J8BE05"/>
<evidence type="ECO:0000313" key="2">
    <source>
        <dbReference type="Proteomes" id="UP000507470"/>
    </source>
</evidence>
<accession>A0A6J8BE05</accession>
<dbReference type="Gene3D" id="2.10.50.10">
    <property type="entry name" value="Tumor Necrosis Factor Receptor, subunit A, domain 2"/>
    <property type="match status" value="4"/>
</dbReference>
<evidence type="ECO:0000313" key="1">
    <source>
        <dbReference type="EMBL" id="CAC5381826.1"/>
    </source>
</evidence>
<protein>
    <submittedName>
        <fullName evidence="1">Uncharacterized protein</fullName>
    </submittedName>
</protein>
<proteinExistence type="predicted"/>
<sequence length="1107" mass="115981">MCIRSYQDELGQSNCKGCPAGYFCDNIMDPVVLYNDSYCPTGFYCPENTTMSNEFPCPTGTFNNVTHQTSVSDCQQCSGGMYCDQTGLSQPVGQCLPGYYCLYGANSSTPSQPSNADICPEGLYCPLGTVSPQSCPPGTFNPTTGRQSVDECTNCTSGYYCPSYNMTAAVDLCQAGYYCPSKADVAAFIICPAGSYWRARIWWSVFRGHYCPVATSYPIVCDNGTYANVEGLSSCDQCPMGYYCPQGTANYTDYPCPTGHYCPASTKNWNQYPCNSGTFNNQTMRTASGDCLSCTGGYYCGQTGLSEPSGPCAAGYYCDGGATTDMPSGAGGNQCTAGYYCPEASAFAVACDPGNICPEGAYCPEGSTSPTLCQAGYYLNSTGNDDMTDCILCTPGMYCGGSGNNVPDGLCSAGWYCPGGQDTSMPTGYNCTLGHYCAEGSSAPLRCASGSYQDELGQSNCKGCPAGYFCDNIMDPVVLYNDSYCPTGFYCPENTTMSNEFPCPTGTFNNVTHQTSVSDCQQCSGGMYCDQTGLSQPVGQCLPGYYCLYGANSSTPSQPSNADICPEGLYCPLGTVSPQSCPPGTFNPTTGRQSVDECTNCTSGYYCPSYNMTAAVDLCQAGYYCPSKADVAAFIICPAGSYCQTGSGTPTACPAGTFSNMTGLTAEAQCTNCTGGYYCPDPGMTDTGYQCWGGYYCPTGISVPNPVGYICPQGMHCPNGSEIYKQCTDGTYTSTTGESSCAVCPQGSYCLPVIPDNSTDNIKDCPQGYYCPQGTGRDWMSCPSGTYSNALSLYEESQCLPCTAGKYCMGTHLTTDSGDCSAGKYCMGTLLTTDNGDCSAGKYCMGTHLTTDSGDCSAGKYCMGTHLTTDNGDCSAGKYCMGTHLTTDNGDCSAGKYCKGTHLTTDNGDCSAGYYCTSGVDRSMPGASNDTAAANCSCPSTTYFTGVGGICPIGHYCPTGTDVPKECLAGSYTDMIGQSACTTCPEGYYCFTNATEYLSTPCPVSTVQNSGTQYGTQYPCPAGTYNPSTQRTSLTDCIDCPGGEYCEGVGNSAPTGNCTAGWYCSGGADSPNTTTNGGKCQPGYYCPEHSSDPTPCPGGQCIVSLMV</sequence>
<dbReference type="PANTHER" id="PTHR46104:SF1">
    <property type="entry name" value="GENE 9195-RELATED"/>
    <property type="match status" value="1"/>
</dbReference>
<keyword evidence="2" id="KW-1185">Reference proteome</keyword>
<name>A0A6J8BE05_MYTCO</name>